<proteinExistence type="predicted"/>
<dbReference type="Pfam" id="PF00053">
    <property type="entry name" value="EGF_laminin"/>
    <property type="match status" value="2"/>
</dbReference>
<feature type="chain" id="PRO_5047155315" evidence="3">
    <location>
        <begin position="19"/>
        <end position="361"/>
    </location>
</feature>
<evidence type="ECO:0000259" key="4">
    <source>
        <dbReference type="PROSITE" id="PS01248"/>
    </source>
</evidence>
<evidence type="ECO:0000256" key="1">
    <source>
        <dbReference type="ARBA" id="ARBA00022536"/>
    </source>
</evidence>
<dbReference type="PANTHER" id="PTHR24043:SF8">
    <property type="entry name" value="EGF-LIKE DOMAIN-CONTAINING PROTEIN"/>
    <property type="match status" value="1"/>
</dbReference>
<evidence type="ECO:0000256" key="2">
    <source>
        <dbReference type="SAM" id="Phobius"/>
    </source>
</evidence>
<keyword evidence="6" id="KW-1185">Reference proteome</keyword>
<dbReference type="InterPro" id="IPR002049">
    <property type="entry name" value="LE_dom"/>
</dbReference>
<evidence type="ECO:0000313" key="6">
    <source>
        <dbReference type="Proteomes" id="UP001164746"/>
    </source>
</evidence>
<dbReference type="EMBL" id="CP111021">
    <property type="protein sequence ID" value="WAR16839.1"/>
    <property type="molecule type" value="Genomic_DNA"/>
</dbReference>
<keyword evidence="2" id="KW-0472">Membrane</keyword>
<name>A0ABY7F6R1_MYAAR</name>
<dbReference type="PROSITE" id="PS01248">
    <property type="entry name" value="EGF_LAM_1"/>
    <property type="match status" value="1"/>
</dbReference>
<dbReference type="Proteomes" id="UP001164746">
    <property type="component" value="Chromosome 10"/>
</dbReference>
<sequence length="361" mass="39403">MVIYIFAIILYFINAICGLCLPGKHGDSCSYNCTYRHCFCSSERACEGCEIGYWDRRQNCELQCISLTCRCTNITNCLSCKDGSYGLDSKCDKNCSSGCDSNICYNNGTCFRCKSNYTGHTCDSCEDGLYGANCSLQCSQGCEGRACSSRDGTCNCNTNYRGEKCDSCIEGRYGLSCYQPCSPGCVLDDCSLIDGNCDCKEYYKGDSCDVCVDGRYGHDCLTLNDEHSETDGPNFGAAVGGAVGAVLVVIAVVVFFILSKQRSELCCNKPRDAEQISGEIPTSQPVVFAAVSNNRVEKHERGPYETLKTTHTEESDRSDTYTGLFTTGQAGATEGVSPDCEFDIQIRNPGIHLYANTMLRK</sequence>
<keyword evidence="3" id="KW-0732">Signal</keyword>
<protein>
    <submittedName>
        <fullName evidence="5">MEG11-like protein</fullName>
    </submittedName>
</protein>
<feature type="domain" description="Laminin EGF-like" evidence="4">
    <location>
        <begin position="110"/>
        <end position="142"/>
    </location>
</feature>
<evidence type="ECO:0000313" key="5">
    <source>
        <dbReference type="EMBL" id="WAR16839.1"/>
    </source>
</evidence>
<dbReference type="PANTHER" id="PTHR24043">
    <property type="entry name" value="SCAVENGER RECEPTOR CLASS F"/>
    <property type="match status" value="1"/>
</dbReference>
<keyword evidence="2" id="KW-1133">Transmembrane helix</keyword>
<reference evidence="5" key="1">
    <citation type="submission" date="2022-11" db="EMBL/GenBank/DDBJ databases">
        <title>Centuries of genome instability and evolution in soft-shell clam transmissible cancer (bioRxiv).</title>
        <authorList>
            <person name="Hart S.F.M."/>
            <person name="Yonemitsu M.A."/>
            <person name="Giersch R.M."/>
            <person name="Beal B.F."/>
            <person name="Arriagada G."/>
            <person name="Davis B.W."/>
            <person name="Ostrander E.A."/>
            <person name="Goff S.P."/>
            <person name="Metzger M.J."/>
        </authorList>
    </citation>
    <scope>NUCLEOTIDE SEQUENCE</scope>
    <source>
        <strain evidence="5">MELC-2E11</strain>
        <tissue evidence="5">Siphon/mantle</tissue>
    </source>
</reference>
<accession>A0ABY7F6R1</accession>
<dbReference type="Gene3D" id="2.170.300.10">
    <property type="entry name" value="Tie2 ligand-binding domain superfamily"/>
    <property type="match status" value="1"/>
</dbReference>
<dbReference type="InterPro" id="IPR042635">
    <property type="entry name" value="MEGF10/SREC1/2-like"/>
</dbReference>
<evidence type="ECO:0000256" key="3">
    <source>
        <dbReference type="SAM" id="SignalP"/>
    </source>
</evidence>
<gene>
    <name evidence="5" type="ORF">MAR_031433</name>
</gene>
<keyword evidence="2" id="KW-0812">Transmembrane</keyword>
<organism evidence="5 6">
    <name type="scientific">Mya arenaria</name>
    <name type="common">Soft-shell clam</name>
    <dbReference type="NCBI Taxonomy" id="6604"/>
    <lineage>
        <taxon>Eukaryota</taxon>
        <taxon>Metazoa</taxon>
        <taxon>Spiralia</taxon>
        <taxon>Lophotrochozoa</taxon>
        <taxon>Mollusca</taxon>
        <taxon>Bivalvia</taxon>
        <taxon>Autobranchia</taxon>
        <taxon>Heteroconchia</taxon>
        <taxon>Euheterodonta</taxon>
        <taxon>Imparidentia</taxon>
        <taxon>Neoheterodontei</taxon>
        <taxon>Myida</taxon>
        <taxon>Myoidea</taxon>
        <taxon>Myidae</taxon>
        <taxon>Mya</taxon>
    </lineage>
</organism>
<feature type="signal peptide" evidence="3">
    <location>
        <begin position="1"/>
        <end position="18"/>
    </location>
</feature>
<feature type="transmembrane region" description="Helical" evidence="2">
    <location>
        <begin position="235"/>
        <end position="258"/>
    </location>
</feature>
<keyword evidence="1" id="KW-0245">EGF-like domain</keyword>